<dbReference type="Proteomes" id="UP000222862">
    <property type="component" value="Unassembled WGS sequence"/>
</dbReference>
<dbReference type="SUPFAM" id="SSF47413">
    <property type="entry name" value="lambda repressor-like DNA-binding domains"/>
    <property type="match status" value="1"/>
</dbReference>
<dbReference type="SMART" id="SM00530">
    <property type="entry name" value="HTH_XRE"/>
    <property type="match status" value="1"/>
</dbReference>
<accession>A0A2B7YME7</accession>
<feature type="domain" description="HTH cro/C1-type" evidence="2">
    <location>
        <begin position="7"/>
        <end position="67"/>
    </location>
</feature>
<dbReference type="GO" id="GO:0003677">
    <property type="term" value="F:DNA binding"/>
    <property type="evidence" value="ECO:0007669"/>
    <property type="project" value="UniProtKB-KW"/>
</dbReference>
<dbReference type="PANTHER" id="PTHR46558:SF11">
    <property type="entry name" value="HTH-TYPE TRANSCRIPTIONAL REGULATOR XRE"/>
    <property type="match status" value="1"/>
</dbReference>
<organism evidence="3 4">
    <name type="scientific">Fusobacterium nucleatum subsp. polymorphum</name>
    <name type="common">Fusobacterium polymorphum</name>
    <dbReference type="NCBI Taxonomy" id="76857"/>
    <lineage>
        <taxon>Bacteria</taxon>
        <taxon>Fusobacteriati</taxon>
        <taxon>Fusobacteriota</taxon>
        <taxon>Fusobacteriia</taxon>
        <taxon>Fusobacteriales</taxon>
        <taxon>Fusobacteriaceae</taxon>
        <taxon>Fusobacterium</taxon>
    </lineage>
</organism>
<dbReference type="Gene3D" id="1.10.260.40">
    <property type="entry name" value="lambda repressor-like DNA-binding domains"/>
    <property type="match status" value="1"/>
</dbReference>
<name>A0A2B7YME7_FUSNP</name>
<dbReference type="EMBL" id="NJGI01000001">
    <property type="protein sequence ID" value="PGH22455.1"/>
    <property type="molecule type" value="Genomic_DNA"/>
</dbReference>
<evidence type="ECO:0000256" key="1">
    <source>
        <dbReference type="ARBA" id="ARBA00023125"/>
    </source>
</evidence>
<reference evidence="3 4" key="1">
    <citation type="submission" date="2017-06" db="EMBL/GenBank/DDBJ databases">
        <title>Genome sequencing of Fusobacterium nucleatum subsp. polymorphum KCOM 1232 (=ChDC F37).</title>
        <authorList>
            <person name="Kook J.-K."/>
            <person name="Park S.-N."/>
            <person name="Lim Y.K."/>
            <person name="Roh H."/>
        </authorList>
    </citation>
    <scope>NUCLEOTIDE SEQUENCE [LARGE SCALE GENOMIC DNA]</scope>
    <source>
        <strain evidence="4">KCOM 1232 ( ChDC F37)</strain>
    </source>
</reference>
<dbReference type="Pfam" id="PF01381">
    <property type="entry name" value="HTH_3"/>
    <property type="match status" value="1"/>
</dbReference>
<evidence type="ECO:0000313" key="3">
    <source>
        <dbReference type="EMBL" id="PGH22455.1"/>
    </source>
</evidence>
<dbReference type="AlphaFoldDB" id="A0A2B7YME7"/>
<dbReference type="RefSeq" id="WP_098702523.1">
    <property type="nucleotide sequence ID" value="NZ_NJGI01000001.1"/>
</dbReference>
<evidence type="ECO:0000313" key="4">
    <source>
        <dbReference type="Proteomes" id="UP000222862"/>
    </source>
</evidence>
<dbReference type="InterPro" id="IPR001387">
    <property type="entry name" value="Cro/C1-type_HTH"/>
</dbReference>
<comment type="caution">
    <text evidence="3">The sequence shown here is derived from an EMBL/GenBank/DDBJ whole genome shotgun (WGS) entry which is preliminary data.</text>
</comment>
<protein>
    <recommendedName>
        <fullName evidence="2">HTH cro/C1-type domain-containing protein</fullName>
    </recommendedName>
</protein>
<proteinExistence type="predicted"/>
<dbReference type="InterPro" id="IPR010982">
    <property type="entry name" value="Lambda_DNA-bd_dom_sf"/>
</dbReference>
<gene>
    <name evidence="3" type="ORF">RN96_04775</name>
</gene>
<sequence>MNTGERLKELRTSKDFTMDKLAEELNNKYGLRITKSMMSRWESGKAEPTNVFATAYAKYFNVKLDYILGLIDEKEPLNSNLESPRFRWVARNAKKMTDEELGRLQKLMEVAFSEIDFDEED</sequence>
<evidence type="ECO:0000259" key="2">
    <source>
        <dbReference type="PROSITE" id="PS50943"/>
    </source>
</evidence>
<dbReference type="PROSITE" id="PS50943">
    <property type="entry name" value="HTH_CROC1"/>
    <property type="match status" value="1"/>
</dbReference>
<dbReference type="PANTHER" id="PTHR46558">
    <property type="entry name" value="TRACRIPTIONAL REGULATORY PROTEIN-RELATED-RELATED"/>
    <property type="match status" value="1"/>
</dbReference>
<dbReference type="CDD" id="cd00093">
    <property type="entry name" value="HTH_XRE"/>
    <property type="match status" value="1"/>
</dbReference>
<keyword evidence="1" id="KW-0238">DNA-binding</keyword>